<name>A0ABV5V716_9ACTN</name>
<reference evidence="2 3" key="1">
    <citation type="submission" date="2024-09" db="EMBL/GenBank/DDBJ databases">
        <authorList>
            <person name="Sun Q."/>
            <person name="Mori K."/>
        </authorList>
    </citation>
    <scope>NUCLEOTIDE SEQUENCE [LARGE SCALE GENOMIC DNA]</scope>
    <source>
        <strain evidence="2 3">JCM 10918</strain>
    </source>
</reference>
<evidence type="ECO:0000313" key="2">
    <source>
        <dbReference type="EMBL" id="MFB9733612.1"/>
    </source>
</evidence>
<protein>
    <submittedName>
        <fullName evidence="2">Cyclic nucleotide-binding domain-containing protein</fullName>
    </submittedName>
</protein>
<dbReference type="EMBL" id="JBHMAR010000001">
    <property type="protein sequence ID" value="MFB9733612.1"/>
    <property type="molecule type" value="Genomic_DNA"/>
</dbReference>
<keyword evidence="3" id="KW-1185">Reference proteome</keyword>
<sequence>MNAPASTSMPRALAPEHRSTLLKTAREVSFPEGARLFEEGGRADRFWIIRGGVVDLHLRVPGRRPAVIESLGHDELLGWSWLFGPHAWRLGARAVTPVRAWEFDAEPVRGQFRDDPAFGLAVALWAGEVVAHRLHAARTRLLDLYGPYGSGADDDEA</sequence>
<gene>
    <name evidence="2" type="ORF">ACFFRO_00360</name>
</gene>
<dbReference type="PROSITE" id="PS50042">
    <property type="entry name" value="CNMP_BINDING_3"/>
    <property type="match status" value="1"/>
</dbReference>
<dbReference type="InterPro" id="IPR014710">
    <property type="entry name" value="RmlC-like_jellyroll"/>
</dbReference>
<dbReference type="SUPFAM" id="SSF51206">
    <property type="entry name" value="cAMP-binding domain-like"/>
    <property type="match status" value="1"/>
</dbReference>
<proteinExistence type="predicted"/>
<dbReference type="InterPro" id="IPR018490">
    <property type="entry name" value="cNMP-bd_dom_sf"/>
</dbReference>
<accession>A0ABV5V716</accession>
<dbReference type="Pfam" id="PF00027">
    <property type="entry name" value="cNMP_binding"/>
    <property type="match status" value="1"/>
</dbReference>
<evidence type="ECO:0000313" key="3">
    <source>
        <dbReference type="Proteomes" id="UP001589703"/>
    </source>
</evidence>
<dbReference type="CDD" id="cd00038">
    <property type="entry name" value="CAP_ED"/>
    <property type="match status" value="1"/>
</dbReference>
<comment type="caution">
    <text evidence="2">The sequence shown here is derived from an EMBL/GenBank/DDBJ whole genome shotgun (WGS) entry which is preliminary data.</text>
</comment>
<evidence type="ECO:0000259" key="1">
    <source>
        <dbReference type="PROSITE" id="PS50042"/>
    </source>
</evidence>
<dbReference type="Gene3D" id="2.60.120.10">
    <property type="entry name" value="Jelly Rolls"/>
    <property type="match status" value="1"/>
</dbReference>
<dbReference type="SMART" id="SM00100">
    <property type="entry name" value="cNMP"/>
    <property type="match status" value="1"/>
</dbReference>
<dbReference type="RefSeq" id="WP_385857710.1">
    <property type="nucleotide sequence ID" value="NZ_JBHMAR010000001.1"/>
</dbReference>
<dbReference type="InterPro" id="IPR000595">
    <property type="entry name" value="cNMP-bd_dom"/>
</dbReference>
<feature type="domain" description="Cyclic nucleotide-binding" evidence="1">
    <location>
        <begin position="9"/>
        <end position="104"/>
    </location>
</feature>
<dbReference type="Proteomes" id="UP001589703">
    <property type="component" value="Unassembled WGS sequence"/>
</dbReference>
<organism evidence="2 3">
    <name type="scientific">Streptomyces thermocoprophilus</name>
    <dbReference type="NCBI Taxonomy" id="78356"/>
    <lineage>
        <taxon>Bacteria</taxon>
        <taxon>Bacillati</taxon>
        <taxon>Actinomycetota</taxon>
        <taxon>Actinomycetes</taxon>
        <taxon>Kitasatosporales</taxon>
        <taxon>Streptomycetaceae</taxon>
        <taxon>Streptomyces</taxon>
    </lineage>
</organism>